<comment type="caution">
    <text evidence="4">The sequence shown here is derived from an EMBL/GenBank/DDBJ whole genome shotgun (WGS) entry which is preliminary data.</text>
</comment>
<dbReference type="GO" id="GO:0047162">
    <property type="term" value="F:17-O-deacetylvindoline O-acetyltransferase activity"/>
    <property type="evidence" value="ECO:0007669"/>
    <property type="project" value="UniProtKB-EC"/>
</dbReference>
<reference evidence="4" key="2">
    <citation type="submission" date="2020-06" db="EMBL/GenBank/DDBJ databases">
        <title>Helianthus annuus Genome sequencing and assembly Release 2.</title>
        <authorList>
            <person name="Gouzy J."/>
            <person name="Langlade N."/>
            <person name="Munos S."/>
        </authorList>
    </citation>
    <scope>NUCLEOTIDE SEQUENCE</scope>
    <source>
        <tissue evidence="4">Leaves</tissue>
    </source>
</reference>
<evidence type="ECO:0000256" key="3">
    <source>
        <dbReference type="ARBA" id="ARBA00023315"/>
    </source>
</evidence>
<keyword evidence="2 4" id="KW-0808">Transferase</keyword>
<accession>A0A9K3HMP9</accession>
<proteinExistence type="inferred from homology"/>
<comment type="similarity">
    <text evidence="1">Belongs to the plant acyltransferase family.</text>
</comment>
<evidence type="ECO:0000313" key="5">
    <source>
        <dbReference type="Proteomes" id="UP000215914"/>
    </source>
</evidence>
<dbReference type="InterPro" id="IPR023213">
    <property type="entry name" value="CAT-like_dom_sf"/>
</dbReference>
<dbReference type="Proteomes" id="UP000215914">
    <property type="component" value="Unassembled WGS sequence"/>
</dbReference>
<dbReference type="EC" id="2.3.1.107" evidence="4"/>
<dbReference type="Gene3D" id="3.30.559.10">
    <property type="entry name" value="Chloramphenicol acetyltransferase-like domain"/>
    <property type="match status" value="1"/>
</dbReference>
<dbReference type="EMBL" id="MNCJ02000326">
    <property type="protein sequence ID" value="KAF5781299.1"/>
    <property type="molecule type" value="Genomic_DNA"/>
</dbReference>
<dbReference type="SUPFAM" id="SSF52777">
    <property type="entry name" value="CoA-dependent acyltransferases"/>
    <property type="match status" value="1"/>
</dbReference>
<evidence type="ECO:0000256" key="1">
    <source>
        <dbReference type="ARBA" id="ARBA00009861"/>
    </source>
</evidence>
<dbReference type="PANTHER" id="PTHR31623:SF86">
    <property type="entry name" value="DEACETYLVINDOLINE O-ACETYLTRANSFERASE"/>
    <property type="match status" value="1"/>
</dbReference>
<protein>
    <submittedName>
        <fullName evidence="4">Deacetylvindoline O-acetyltransferase</fullName>
        <ecNumber evidence="4">2.3.1.107</ecNumber>
    </submittedName>
</protein>
<evidence type="ECO:0000313" key="4">
    <source>
        <dbReference type="EMBL" id="KAF5781299.1"/>
    </source>
</evidence>
<dbReference type="PANTHER" id="PTHR31623">
    <property type="entry name" value="F21J9.9"/>
    <property type="match status" value="1"/>
</dbReference>
<keyword evidence="5" id="KW-1185">Reference proteome</keyword>
<evidence type="ECO:0000256" key="2">
    <source>
        <dbReference type="ARBA" id="ARBA00022679"/>
    </source>
</evidence>
<keyword evidence="3 4" id="KW-0012">Acyltransferase</keyword>
<organism evidence="4 5">
    <name type="scientific">Helianthus annuus</name>
    <name type="common">Common sunflower</name>
    <dbReference type="NCBI Taxonomy" id="4232"/>
    <lineage>
        <taxon>Eukaryota</taxon>
        <taxon>Viridiplantae</taxon>
        <taxon>Streptophyta</taxon>
        <taxon>Embryophyta</taxon>
        <taxon>Tracheophyta</taxon>
        <taxon>Spermatophyta</taxon>
        <taxon>Magnoliopsida</taxon>
        <taxon>eudicotyledons</taxon>
        <taxon>Gunneridae</taxon>
        <taxon>Pentapetalae</taxon>
        <taxon>asterids</taxon>
        <taxon>campanulids</taxon>
        <taxon>Asterales</taxon>
        <taxon>Asteraceae</taxon>
        <taxon>Asteroideae</taxon>
        <taxon>Heliantheae alliance</taxon>
        <taxon>Heliantheae</taxon>
        <taxon>Helianthus</taxon>
    </lineage>
</organism>
<dbReference type="AlphaFoldDB" id="A0A9K3HMP9"/>
<sequence length="318" mass="35406">MEVNKNMTTTTLEVYKITNTKQIKGCIKVHAWQRVKIVDGSTLGSFVSHWASVARYGSTDHEQVLPFNPQFLQSPPATTNFLPHPFLDLNLRCVNPVTRKFVFPNTKLSDLKNKVVLPSTNGGSITNPTRVEVLTSLLYKTAVAAATTARSSSSSSKPHFLLIPCNIRKKFVPKLPQTTVGNFIAGFIVMTRHESETSLSALVSAIRKQKMKVETIQSQELARQNLDSMMSRLGNEDLENVAHRFFCCSSLCGLGFNNVNFGWGNPAVASTTYMFSKQSGFILMDTPNGDGIEAWVSLERQDMKIFQNDKELLSFCQN</sequence>
<reference evidence="4" key="1">
    <citation type="journal article" date="2017" name="Nature">
        <title>The sunflower genome provides insights into oil metabolism, flowering and Asterid evolution.</title>
        <authorList>
            <person name="Badouin H."/>
            <person name="Gouzy J."/>
            <person name="Grassa C.J."/>
            <person name="Murat F."/>
            <person name="Staton S.E."/>
            <person name="Cottret L."/>
            <person name="Lelandais-Briere C."/>
            <person name="Owens G.L."/>
            <person name="Carrere S."/>
            <person name="Mayjonade B."/>
            <person name="Legrand L."/>
            <person name="Gill N."/>
            <person name="Kane N.C."/>
            <person name="Bowers J.E."/>
            <person name="Hubner S."/>
            <person name="Bellec A."/>
            <person name="Berard A."/>
            <person name="Berges H."/>
            <person name="Blanchet N."/>
            <person name="Boniface M.C."/>
            <person name="Brunel D."/>
            <person name="Catrice O."/>
            <person name="Chaidir N."/>
            <person name="Claudel C."/>
            <person name="Donnadieu C."/>
            <person name="Faraut T."/>
            <person name="Fievet G."/>
            <person name="Helmstetter N."/>
            <person name="King M."/>
            <person name="Knapp S.J."/>
            <person name="Lai Z."/>
            <person name="Le Paslier M.C."/>
            <person name="Lippi Y."/>
            <person name="Lorenzon L."/>
            <person name="Mandel J.R."/>
            <person name="Marage G."/>
            <person name="Marchand G."/>
            <person name="Marquand E."/>
            <person name="Bret-Mestries E."/>
            <person name="Morien E."/>
            <person name="Nambeesan S."/>
            <person name="Nguyen T."/>
            <person name="Pegot-Espagnet P."/>
            <person name="Pouilly N."/>
            <person name="Raftis F."/>
            <person name="Sallet E."/>
            <person name="Schiex T."/>
            <person name="Thomas J."/>
            <person name="Vandecasteele C."/>
            <person name="Vares D."/>
            <person name="Vear F."/>
            <person name="Vautrin S."/>
            <person name="Crespi M."/>
            <person name="Mangin B."/>
            <person name="Burke J.M."/>
            <person name="Salse J."/>
            <person name="Munos S."/>
            <person name="Vincourt P."/>
            <person name="Rieseberg L.H."/>
            <person name="Langlade N.B."/>
        </authorList>
    </citation>
    <scope>NUCLEOTIDE SEQUENCE</scope>
    <source>
        <tissue evidence="4">Leaves</tissue>
    </source>
</reference>
<name>A0A9K3HMP9_HELAN</name>
<dbReference type="Gramene" id="mRNA:HanXRQr2_Chr11g0481821">
    <property type="protein sequence ID" value="mRNA:HanXRQr2_Chr11g0481821"/>
    <property type="gene ID" value="HanXRQr2_Chr11g0481821"/>
</dbReference>
<gene>
    <name evidence="4" type="ORF">HanXRQr2_Chr11g0481821</name>
</gene>
<dbReference type="Pfam" id="PF02458">
    <property type="entry name" value="Transferase"/>
    <property type="match status" value="1"/>
</dbReference>